<dbReference type="EMBL" id="LQWZ01000009">
    <property type="protein sequence ID" value="OAH58441.1"/>
    <property type="molecule type" value="Genomic_DNA"/>
</dbReference>
<name>A0A177L0Z7_9BACI</name>
<evidence type="ECO:0000259" key="1">
    <source>
        <dbReference type="Pfam" id="PF13349"/>
    </source>
</evidence>
<dbReference type="OrthoDB" id="2588856at2"/>
<dbReference type="Proteomes" id="UP000077271">
    <property type="component" value="Unassembled WGS sequence"/>
</dbReference>
<dbReference type="Pfam" id="PF13349">
    <property type="entry name" value="DUF4097"/>
    <property type="match status" value="1"/>
</dbReference>
<protein>
    <recommendedName>
        <fullName evidence="1">DUF4097 domain-containing protein</fullName>
    </recommendedName>
</protein>
<feature type="domain" description="DUF4097" evidence="1">
    <location>
        <begin position="46"/>
        <end position="303"/>
    </location>
</feature>
<dbReference type="PANTHER" id="PTHR34094">
    <property type="match status" value="1"/>
</dbReference>
<dbReference type="Gene3D" id="2.160.20.120">
    <property type="match status" value="1"/>
</dbReference>
<dbReference type="InterPro" id="IPR025164">
    <property type="entry name" value="Toastrack_DUF4097"/>
</dbReference>
<evidence type="ECO:0000313" key="2">
    <source>
        <dbReference type="EMBL" id="OAH58441.1"/>
    </source>
</evidence>
<proteinExistence type="predicted"/>
<gene>
    <name evidence="2" type="ORF">AWH48_17815</name>
</gene>
<reference evidence="2 3" key="1">
    <citation type="submission" date="2016-01" db="EMBL/GenBank/DDBJ databases">
        <title>Investigation of taxonomic status of Bacillus aminovorans.</title>
        <authorList>
            <person name="Verma A."/>
            <person name="Pal Y."/>
            <person name="Krishnamurthi S."/>
        </authorList>
    </citation>
    <scope>NUCLEOTIDE SEQUENCE [LARGE SCALE GENOMIC DNA]</scope>
    <source>
        <strain evidence="2 3">DSM 4337</strain>
    </source>
</reference>
<accession>A0A177L0Z7</accession>
<dbReference type="RefSeq" id="WP_063974593.1">
    <property type="nucleotide sequence ID" value="NZ_LQWZ01000009.1"/>
</dbReference>
<sequence>MFNMKKISLIALILLLMGAVGSFITFKKMNHSVSVLEEKGITDQNITHLSVTTDNAAIEIIPTNKQETTVEVSGTAKKSSAYTFLADVEGTTLSVQLKERQTKLYNFDFISTSLSLKVYVPEKVYDSLRISSDNGRVKAANLRVKEVKVKVSNGRVELRDITGSTITTETDNGRIQAENLDAKQVKATTSNGHIDLKNVSSSAVSVKADNGKIILDDVNGKILGKVKNGMISLVTNHLDRPIEFESDNGNIKIQTEKEPTNTTFDVSVDNGKIDLLDGYKPNEIIGDGDHFIKLTTANGKISITKQKIINK</sequence>
<evidence type="ECO:0000313" key="3">
    <source>
        <dbReference type="Proteomes" id="UP000077271"/>
    </source>
</evidence>
<comment type="caution">
    <text evidence="2">The sequence shown here is derived from an EMBL/GenBank/DDBJ whole genome shotgun (WGS) entry which is preliminary data.</text>
</comment>
<dbReference type="AlphaFoldDB" id="A0A177L0Z7"/>
<dbReference type="PANTHER" id="PTHR34094:SF1">
    <property type="entry name" value="PROTEIN FAM185A"/>
    <property type="match status" value="1"/>
</dbReference>
<organism evidence="2 3">
    <name type="scientific">Domibacillus aminovorans</name>
    <dbReference type="NCBI Taxonomy" id="29332"/>
    <lineage>
        <taxon>Bacteria</taxon>
        <taxon>Bacillati</taxon>
        <taxon>Bacillota</taxon>
        <taxon>Bacilli</taxon>
        <taxon>Bacillales</taxon>
        <taxon>Bacillaceae</taxon>
        <taxon>Domibacillus</taxon>
    </lineage>
</organism>